<feature type="domain" description="Glycosyltransferase 2-like" evidence="1">
    <location>
        <begin position="375"/>
        <end position="534"/>
    </location>
</feature>
<sequence length="676" mass="77423">MKIALVDAFPNRPRTAEREFIRRSVRALANLGWSGHSVVTSDEILALEPDVVIATHEFIPKVTPFPTIGLMWSPPAFFRDDPFRIRALRSYDGYFTGSDFVTRFLEDQLFAMDKNAPIVGPFLPTCYATPFVGAREVKGLFYVGANWDSRRHGNLFSILEKRIPLRVHGPRDRWTGLRRGYVGELPFDGEAVLSALRASGAALCLNRREHNEALLPSARLFEAAAAGVVAITDPLPIIRETFGDTVFYMPDVEGATDRAAAVVELWREIRTNPGRAREMARAAHQVFVEKFSLEKMYEPLPQLVAACRASGGWQPHPMTDPLVPAPEEPTTTLRASGVATPVIEPPKEAEAAAHSDEAAFPTVEYIVRVGGRPVPYIRRCLQALADQTWPNLAVVMVRYRAVEGLDGLLDEFRERFRWIKVVDQHPLNGQRSTTLWCGLRAVSAPYFANQDDDDTMHPNHVAAVMDTLRRHPGRLFAYSGAVRHEEEAGHYVFQENFGGEGKQVVPETRELKFLHPHDRQELYRGHNYIQSNAWIAAREILREDVLKDPYYEVGEDVYLYMLFSRHTDFAASWRPTIQWNWRSTSRDNSMFDEEKWHYIGYRTGVRLQYDLPPRPPASLPEQVVEVARQPARNWVKAFAWHSMRFFYHAWRARAPEMADKGKLLFQRWERSRRFKR</sequence>
<dbReference type="InterPro" id="IPR029044">
    <property type="entry name" value="Nucleotide-diphossugar_trans"/>
</dbReference>
<dbReference type="OrthoDB" id="7292736at2"/>
<dbReference type="Pfam" id="PF00535">
    <property type="entry name" value="Glycos_transf_2"/>
    <property type="match status" value="1"/>
</dbReference>
<dbReference type="InterPro" id="IPR055259">
    <property type="entry name" value="YkvP/CgeB_Glyco_trans-like"/>
</dbReference>
<dbReference type="RefSeq" id="WP_147162636.1">
    <property type="nucleotide sequence ID" value="NZ_BJZO01000012.1"/>
</dbReference>
<feature type="domain" description="Spore protein YkvP/CgeB glycosyl transferase-like" evidence="2">
    <location>
        <begin position="161"/>
        <end position="294"/>
    </location>
</feature>
<accession>A0A512H558</accession>
<gene>
    <name evidence="3" type="ORF">ROR02_07120</name>
</gene>
<dbReference type="EMBL" id="BJZO01000012">
    <property type="protein sequence ID" value="GEO80581.1"/>
    <property type="molecule type" value="Genomic_DNA"/>
</dbReference>
<proteinExistence type="predicted"/>
<dbReference type="Pfam" id="PF13524">
    <property type="entry name" value="Glyco_trans_1_2"/>
    <property type="match status" value="1"/>
</dbReference>
<dbReference type="AlphaFoldDB" id="A0A512H558"/>
<name>A0A512H558_9PROT</name>
<dbReference type="InterPro" id="IPR001173">
    <property type="entry name" value="Glyco_trans_2-like"/>
</dbReference>
<evidence type="ECO:0000313" key="4">
    <source>
        <dbReference type="Proteomes" id="UP000321567"/>
    </source>
</evidence>
<organism evidence="3 4">
    <name type="scientific">Pararhodospirillum oryzae</name>
    <dbReference type="NCBI Taxonomy" id="478448"/>
    <lineage>
        <taxon>Bacteria</taxon>
        <taxon>Pseudomonadati</taxon>
        <taxon>Pseudomonadota</taxon>
        <taxon>Alphaproteobacteria</taxon>
        <taxon>Rhodospirillales</taxon>
        <taxon>Rhodospirillaceae</taxon>
        <taxon>Pararhodospirillum</taxon>
    </lineage>
</organism>
<dbReference type="SUPFAM" id="SSF53756">
    <property type="entry name" value="UDP-Glycosyltransferase/glycogen phosphorylase"/>
    <property type="match status" value="1"/>
</dbReference>
<comment type="caution">
    <text evidence="3">The sequence shown here is derived from an EMBL/GenBank/DDBJ whole genome shotgun (WGS) entry which is preliminary data.</text>
</comment>
<reference evidence="3 4" key="1">
    <citation type="submission" date="2019-07" db="EMBL/GenBank/DDBJ databases">
        <title>Whole genome shotgun sequence of Rhodospirillum oryzae NBRC 107573.</title>
        <authorList>
            <person name="Hosoyama A."/>
            <person name="Uohara A."/>
            <person name="Ohji S."/>
            <person name="Ichikawa N."/>
        </authorList>
    </citation>
    <scope>NUCLEOTIDE SEQUENCE [LARGE SCALE GENOMIC DNA]</scope>
    <source>
        <strain evidence="3 4">NBRC 107573</strain>
    </source>
</reference>
<protein>
    <submittedName>
        <fullName evidence="3">Uncharacterized protein</fullName>
    </submittedName>
</protein>
<dbReference type="Proteomes" id="UP000321567">
    <property type="component" value="Unassembled WGS sequence"/>
</dbReference>
<dbReference type="Gene3D" id="3.40.50.2000">
    <property type="entry name" value="Glycogen Phosphorylase B"/>
    <property type="match status" value="1"/>
</dbReference>
<keyword evidence="4" id="KW-1185">Reference proteome</keyword>
<evidence type="ECO:0000313" key="3">
    <source>
        <dbReference type="EMBL" id="GEO80581.1"/>
    </source>
</evidence>
<dbReference type="Gene3D" id="3.90.550.10">
    <property type="entry name" value="Spore Coat Polysaccharide Biosynthesis Protein SpsA, Chain A"/>
    <property type="match status" value="1"/>
</dbReference>
<dbReference type="SUPFAM" id="SSF53448">
    <property type="entry name" value="Nucleotide-diphospho-sugar transferases"/>
    <property type="match status" value="1"/>
</dbReference>
<evidence type="ECO:0000259" key="2">
    <source>
        <dbReference type="Pfam" id="PF13524"/>
    </source>
</evidence>
<dbReference type="CDD" id="cd00761">
    <property type="entry name" value="Glyco_tranf_GTA_type"/>
    <property type="match status" value="1"/>
</dbReference>
<evidence type="ECO:0000259" key="1">
    <source>
        <dbReference type="Pfam" id="PF00535"/>
    </source>
</evidence>